<dbReference type="AlphaFoldDB" id="J3L0R9"/>
<name>J3L0R9_ORYBR</name>
<evidence type="ECO:0000313" key="1">
    <source>
        <dbReference type="EnsemblPlants" id="OB01G28250.1"/>
    </source>
</evidence>
<reference evidence="1" key="1">
    <citation type="journal article" date="2013" name="Nat. Commun.">
        <title>Whole-genome sequencing of Oryza brachyantha reveals mechanisms underlying Oryza genome evolution.</title>
        <authorList>
            <person name="Chen J."/>
            <person name="Huang Q."/>
            <person name="Gao D."/>
            <person name="Wang J."/>
            <person name="Lang Y."/>
            <person name="Liu T."/>
            <person name="Li B."/>
            <person name="Bai Z."/>
            <person name="Luis Goicoechea J."/>
            <person name="Liang C."/>
            <person name="Chen C."/>
            <person name="Zhang W."/>
            <person name="Sun S."/>
            <person name="Liao Y."/>
            <person name="Zhang X."/>
            <person name="Yang L."/>
            <person name="Song C."/>
            <person name="Wang M."/>
            <person name="Shi J."/>
            <person name="Liu G."/>
            <person name="Liu J."/>
            <person name="Zhou H."/>
            <person name="Zhou W."/>
            <person name="Yu Q."/>
            <person name="An N."/>
            <person name="Chen Y."/>
            <person name="Cai Q."/>
            <person name="Wang B."/>
            <person name="Liu B."/>
            <person name="Min J."/>
            <person name="Huang Y."/>
            <person name="Wu H."/>
            <person name="Li Z."/>
            <person name="Zhang Y."/>
            <person name="Yin Y."/>
            <person name="Song W."/>
            <person name="Jiang J."/>
            <person name="Jackson S.A."/>
            <person name="Wing R.A."/>
            <person name="Wang J."/>
            <person name="Chen M."/>
        </authorList>
    </citation>
    <scope>NUCLEOTIDE SEQUENCE [LARGE SCALE GENOMIC DNA]</scope>
    <source>
        <strain evidence="1">cv. IRGC 101232</strain>
    </source>
</reference>
<protein>
    <submittedName>
        <fullName evidence="1">Uncharacterized protein</fullName>
    </submittedName>
</protein>
<proteinExistence type="predicted"/>
<sequence length="61" mass="7042">AYQQTYTKQLLIRIKTQAQCVSKTCLFLYAKLPEILLDHTCTHTDTERDSRPSTGLLNSKR</sequence>
<dbReference type="HOGENOM" id="CLU_2929647_0_0_1"/>
<dbReference type="EnsemblPlants" id="OB01G28250.1">
    <property type="protein sequence ID" value="OB01G28250.1"/>
    <property type="gene ID" value="OB01G28250"/>
</dbReference>
<accession>J3L0R9</accession>
<keyword evidence="2" id="KW-1185">Reference proteome</keyword>
<dbReference type="Proteomes" id="UP000006038">
    <property type="component" value="Chromosome 1"/>
</dbReference>
<dbReference type="Gramene" id="OB01G28250.1">
    <property type="protein sequence ID" value="OB01G28250.1"/>
    <property type="gene ID" value="OB01G28250"/>
</dbReference>
<organism evidence="1">
    <name type="scientific">Oryza brachyantha</name>
    <name type="common">malo sina</name>
    <dbReference type="NCBI Taxonomy" id="4533"/>
    <lineage>
        <taxon>Eukaryota</taxon>
        <taxon>Viridiplantae</taxon>
        <taxon>Streptophyta</taxon>
        <taxon>Embryophyta</taxon>
        <taxon>Tracheophyta</taxon>
        <taxon>Spermatophyta</taxon>
        <taxon>Magnoliopsida</taxon>
        <taxon>Liliopsida</taxon>
        <taxon>Poales</taxon>
        <taxon>Poaceae</taxon>
        <taxon>BOP clade</taxon>
        <taxon>Oryzoideae</taxon>
        <taxon>Oryzeae</taxon>
        <taxon>Oryzinae</taxon>
        <taxon>Oryza</taxon>
    </lineage>
</organism>
<reference evidence="1" key="2">
    <citation type="submission" date="2013-04" db="UniProtKB">
        <authorList>
            <consortium name="EnsemblPlants"/>
        </authorList>
    </citation>
    <scope>IDENTIFICATION</scope>
</reference>
<evidence type="ECO:0000313" key="2">
    <source>
        <dbReference type="Proteomes" id="UP000006038"/>
    </source>
</evidence>